<keyword evidence="2" id="KW-1185">Reference proteome</keyword>
<evidence type="ECO:0000313" key="1">
    <source>
        <dbReference type="EMBL" id="EOD66723.1"/>
    </source>
</evidence>
<reference evidence="1 2" key="1">
    <citation type="submission" date="2013-02" db="EMBL/GenBank/DDBJ databases">
        <title>Draft genome sequence of Amycolatopsis vancoresmycina strain DSM 44592T.</title>
        <authorList>
            <person name="Kumar S."/>
            <person name="Kaur N."/>
            <person name="Kaur C."/>
            <person name="Raghava G.P.S."/>
            <person name="Mayilraj S."/>
        </authorList>
    </citation>
    <scope>NUCLEOTIDE SEQUENCE [LARGE SCALE GENOMIC DNA]</scope>
    <source>
        <strain evidence="1 2">DSM 44592</strain>
    </source>
</reference>
<evidence type="ECO:0000313" key="2">
    <source>
        <dbReference type="Proteomes" id="UP000014139"/>
    </source>
</evidence>
<dbReference type="EMBL" id="AOUO01000279">
    <property type="protein sequence ID" value="EOD66723.1"/>
    <property type="molecule type" value="Genomic_DNA"/>
</dbReference>
<gene>
    <name evidence="1" type="ORF">H480_20000</name>
</gene>
<dbReference type="AlphaFoldDB" id="R1G5I7"/>
<organism evidence="1 2">
    <name type="scientific">Amycolatopsis vancoresmycina DSM 44592</name>
    <dbReference type="NCBI Taxonomy" id="1292037"/>
    <lineage>
        <taxon>Bacteria</taxon>
        <taxon>Bacillati</taxon>
        <taxon>Actinomycetota</taxon>
        <taxon>Actinomycetes</taxon>
        <taxon>Pseudonocardiales</taxon>
        <taxon>Pseudonocardiaceae</taxon>
        <taxon>Amycolatopsis</taxon>
    </lineage>
</organism>
<protein>
    <submittedName>
        <fullName evidence="1">MMPL domain-containing protein</fullName>
    </submittedName>
</protein>
<name>R1G5I7_9PSEU</name>
<accession>R1G5I7</accession>
<sequence>MVVDPGGGTRARRWLVPALVVAGWLVAGVLAGGLPGRLDEVQHNDGVSFLPAAAEATEVARLQERLSGGPVQPAWVVYSRADGLRDGDRVVAGGTGRRLTGLA</sequence>
<comment type="caution">
    <text evidence="1">The sequence shown here is derived from an EMBL/GenBank/DDBJ whole genome shotgun (WGS) entry which is preliminary data.</text>
</comment>
<feature type="non-terminal residue" evidence="1">
    <location>
        <position position="103"/>
    </location>
</feature>
<proteinExistence type="predicted"/>
<dbReference type="Proteomes" id="UP000014139">
    <property type="component" value="Unassembled WGS sequence"/>
</dbReference>